<accession>A0ABQ5F076</accession>
<dbReference type="PANTHER" id="PTHR47266">
    <property type="entry name" value="ENDONUCLEASE-RELATED"/>
    <property type="match status" value="1"/>
</dbReference>
<dbReference type="Gene3D" id="3.30.420.10">
    <property type="entry name" value="Ribonuclease H-like superfamily/Ribonuclease H"/>
    <property type="match status" value="1"/>
</dbReference>
<dbReference type="PROSITE" id="PS50994">
    <property type="entry name" value="INTEGRASE"/>
    <property type="match status" value="1"/>
</dbReference>
<evidence type="ECO:0000313" key="4">
    <source>
        <dbReference type="Proteomes" id="UP001151760"/>
    </source>
</evidence>
<feature type="region of interest" description="Disordered" evidence="1">
    <location>
        <begin position="387"/>
        <end position="416"/>
    </location>
</feature>
<dbReference type="GO" id="GO:0003964">
    <property type="term" value="F:RNA-directed DNA polymerase activity"/>
    <property type="evidence" value="ECO:0007669"/>
    <property type="project" value="UniProtKB-KW"/>
</dbReference>
<organism evidence="3 4">
    <name type="scientific">Tanacetum coccineum</name>
    <dbReference type="NCBI Taxonomy" id="301880"/>
    <lineage>
        <taxon>Eukaryota</taxon>
        <taxon>Viridiplantae</taxon>
        <taxon>Streptophyta</taxon>
        <taxon>Embryophyta</taxon>
        <taxon>Tracheophyta</taxon>
        <taxon>Spermatophyta</taxon>
        <taxon>Magnoliopsida</taxon>
        <taxon>eudicotyledons</taxon>
        <taxon>Gunneridae</taxon>
        <taxon>Pentapetalae</taxon>
        <taxon>asterids</taxon>
        <taxon>campanulids</taxon>
        <taxon>Asterales</taxon>
        <taxon>Asteraceae</taxon>
        <taxon>Asteroideae</taxon>
        <taxon>Anthemideae</taxon>
        <taxon>Anthemidinae</taxon>
        <taxon>Tanacetum</taxon>
    </lineage>
</organism>
<feature type="region of interest" description="Disordered" evidence="1">
    <location>
        <begin position="317"/>
        <end position="361"/>
    </location>
</feature>
<comment type="caution">
    <text evidence="3">The sequence shown here is derived from an EMBL/GenBank/DDBJ whole genome shotgun (WGS) entry which is preliminary data.</text>
</comment>
<feature type="domain" description="Integrase catalytic" evidence="2">
    <location>
        <begin position="142"/>
        <end position="328"/>
    </location>
</feature>
<dbReference type="SUPFAM" id="SSF53098">
    <property type="entry name" value="Ribonuclease H-like"/>
    <property type="match status" value="1"/>
</dbReference>
<feature type="compositionally biased region" description="Basic and acidic residues" evidence="1">
    <location>
        <begin position="387"/>
        <end position="398"/>
    </location>
</feature>
<dbReference type="EMBL" id="BQNB010016846">
    <property type="protein sequence ID" value="GJT56453.1"/>
    <property type="molecule type" value="Genomic_DNA"/>
</dbReference>
<sequence length="416" mass="47004">MISFFNSAAGGNFSLQKVPTKELQILVELKAKVRCSRNAVMRVSTNAPPSSSTSSSSNFEFQQMAAALEDKMTLTFRNEMNEMKNMMKALVPTPVPIKAVEERCTTCGSNHSYNVCPMTRGVKAITNRVVWPMMDHYSYALSYVNPDKVDGNETEVDKGPSATTSSQKFTESTPVVQIKEKSWEKDRKNRERDDILASKVHRIFRVFTLSIALRMILFGTPRAIISDRGTHFCNDQFAKVMAKYGVTHRLSTPYHPQTSGQVEVSNRGIKRILEGNRLVYEKLAISLLSGNNKAFWALKKGIIETLNLAVKSSQVKGYQVKEQKRAKPTRNEETSKQERDLKPISKAGSRPWSRKDKKVKKRTKEMTIIPFEKMKILLKSPLVISKPLDHKSSNKEPNSKSISCFSKTTGPEWPIF</sequence>
<dbReference type="InterPro" id="IPR052160">
    <property type="entry name" value="Gypsy_RT_Integrase-like"/>
</dbReference>
<evidence type="ECO:0000256" key="1">
    <source>
        <dbReference type="SAM" id="MobiDB-lite"/>
    </source>
</evidence>
<keyword evidence="3" id="KW-0548">Nucleotidyltransferase</keyword>
<gene>
    <name evidence="3" type="ORF">Tco_0991507</name>
</gene>
<evidence type="ECO:0000259" key="2">
    <source>
        <dbReference type="PROSITE" id="PS50994"/>
    </source>
</evidence>
<reference evidence="3" key="2">
    <citation type="submission" date="2022-01" db="EMBL/GenBank/DDBJ databases">
        <authorList>
            <person name="Yamashiro T."/>
            <person name="Shiraishi A."/>
            <person name="Satake H."/>
            <person name="Nakayama K."/>
        </authorList>
    </citation>
    <scope>NUCLEOTIDE SEQUENCE</scope>
</reference>
<reference evidence="3" key="1">
    <citation type="journal article" date="2022" name="Int. J. Mol. Sci.">
        <title>Draft Genome of Tanacetum Coccineum: Genomic Comparison of Closely Related Tanacetum-Family Plants.</title>
        <authorList>
            <person name="Yamashiro T."/>
            <person name="Shiraishi A."/>
            <person name="Nakayama K."/>
            <person name="Satake H."/>
        </authorList>
    </citation>
    <scope>NUCLEOTIDE SEQUENCE</scope>
</reference>
<dbReference type="InterPro" id="IPR012337">
    <property type="entry name" value="RNaseH-like_sf"/>
</dbReference>
<feature type="region of interest" description="Disordered" evidence="1">
    <location>
        <begin position="152"/>
        <end position="173"/>
    </location>
</feature>
<feature type="compositionally biased region" description="Polar residues" evidence="1">
    <location>
        <begin position="399"/>
        <end position="409"/>
    </location>
</feature>
<proteinExistence type="predicted"/>
<keyword evidence="3" id="KW-0695">RNA-directed DNA polymerase</keyword>
<dbReference type="InterPro" id="IPR036397">
    <property type="entry name" value="RNaseH_sf"/>
</dbReference>
<keyword evidence="3" id="KW-0808">Transferase</keyword>
<protein>
    <submittedName>
        <fullName evidence="3">Reverse transcriptase domain-containing protein</fullName>
    </submittedName>
</protein>
<keyword evidence="4" id="KW-1185">Reference proteome</keyword>
<dbReference type="InterPro" id="IPR001584">
    <property type="entry name" value="Integrase_cat-core"/>
</dbReference>
<dbReference type="Proteomes" id="UP001151760">
    <property type="component" value="Unassembled WGS sequence"/>
</dbReference>
<feature type="compositionally biased region" description="Basic and acidic residues" evidence="1">
    <location>
        <begin position="319"/>
        <end position="343"/>
    </location>
</feature>
<evidence type="ECO:0000313" key="3">
    <source>
        <dbReference type="EMBL" id="GJT56453.1"/>
    </source>
</evidence>
<name>A0ABQ5F076_9ASTR</name>
<feature type="compositionally biased region" description="Polar residues" evidence="1">
    <location>
        <begin position="161"/>
        <end position="173"/>
    </location>
</feature>